<name>A0A7W6EH40_9HYPH</name>
<evidence type="ECO:0000313" key="2">
    <source>
        <dbReference type="Proteomes" id="UP000537592"/>
    </source>
</evidence>
<evidence type="ECO:0000313" key="1">
    <source>
        <dbReference type="EMBL" id="MBB3809840.1"/>
    </source>
</evidence>
<comment type="caution">
    <text evidence="1">The sequence shown here is derived from an EMBL/GenBank/DDBJ whole genome shotgun (WGS) entry which is preliminary data.</text>
</comment>
<protein>
    <submittedName>
        <fullName evidence="1">Uncharacterized protein</fullName>
    </submittedName>
</protein>
<keyword evidence="2" id="KW-1185">Reference proteome</keyword>
<reference evidence="1 2" key="1">
    <citation type="submission" date="2020-08" db="EMBL/GenBank/DDBJ databases">
        <title>Genomic Encyclopedia of Type Strains, Phase IV (KMG-IV): sequencing the most valuable type-strain genomes for metagenomic binning, comparative biology and taxonomic classification.</title>
        <authorList>
            <person name="Goeker M."/>
        </authorList>
    </citation>
    <scope>NUCLEOTIDE SEQUENCE [LARGE SCALE GENOMIC DNA]</scope>
    <source>
        <strain evidence="1 2">DSM 28760</strain>
    </source>
</reference>
<gene>
    <name evidence="1" type="ORF">FHS81_001928</name>
</gene>
<dbReference type="Proteomes" id="UP000537592">
    <property type="component" value="Unassembled WGS sequence"/>
</dbReference>
<dbReference type="EMBL" id="JACICC010000004">
    <property type="protein sequence ID" value="MBB3809840.1"/>
    <property type="molecule type" value="Genomic_DNA"/>
</dbReference>
<accession>A0A7W6EH40</accession>
<dbReference type="AlphaFoldDB" id="A0A7W6EH40"/>
<proteinExistence type="predicted"/>
<sequence length="46" mass="5253">MKMARKAHLHRMFSPAGKRIRKMARTITTKAKTILQVATIITSTTR</sequence>
<organism evidence="1 2">
    <name type="scientific">Pseudochelatococcus contaminans</name>
    <dbReference type="NCBI Taxonomy" id="1538103"/>
    <lineage>
        <taxon>Bacteria</taxon>
        <taxon>Pseudomonadati</taxon>
        <taxon>Pseudomonadota</taxon>
        <taxon>Alphaproteobacteria</taxon>
        <taxon>Hyphomicrobiales</taxon>
        <taxon>Chelatococcaceae</taxon>
        <taxon>Pseudochelatococcus</taxon>
    </lineage>
</organism>